<keyword evidence="8" id="KW-1185">Reference proteome</keyword>
<evidence type="ECO:0000259" key="6">
    <source>
        <dbReference type="Pfam" id="PF03936"/>
    </source>
</evidence>
<dbReference type="InterPro" id="IPR005630">
    <property type="entry name" value="Terpene_synthase_metal-bd"/>
</dbReference>
<evidence type="ECO:0008006" key="9">
    <source>
        <dbReference type="Google" id="ProtNLM"/>
    </source>
</evidence>
<reference evidence="7 8" key="1">
    <citation type="submission" date="2020-10" db="EMBL/GenBank/DDBJ databases">
        <title>Plant Genome Project.</title>
        <authorList>
            <person name="Zhang R.-G."/>
        </authorList>
    </citation>
    <scope>NUCLEOTIDE SEQUENCE [LARGE SCALE GENOMIC DNA]</scope>
    <source>
        <strain evidence="7">FAFU-HL-1</strain>
        <tissue evidence="7">Leaf</tissue>
    </source>
</reference>
<dbReference type="Pfam" id="PF03936">
    <property type="entry name" value="Terpene_synth_C"/>
    <property type="match status" value="1"/>
</dbReference>
<dbReference type="InterPro" id="IPR050148">
    <property type="entry name" value="Terpene_synthase-like"/>
</dbReference>
<dbReference type="InterPro" id="IPR044814">
    <property type="entry name" value="Terpene_cyclase_plant_C1"/>
</dbReference>
<keyword evidence="3" id="KW-0460">Magnesium</keyword>
<dbReference type="Proteomes" id="UP000657918">
    <property type="component" value="Chromosome 11"/>
</dbReference>
<dbReference type="GO" id="GO:0120251">
    <property type="term" value="P:hydrocarbon biosynthetic process"/>
    <property type="evidence" value="ECO:0007669"/>
    <property type="project" value="UniProtKB-ARBA"/>
</dbReference>
<dbReference type="PANTHER" id="PTHR31225:SF94">
    <property type="entry name" value="ALPHA-FARNESENE SYNTHASE"/>
    <property type="match status" value="1"/>
</dbReference>
<protein>
    <recommendedName>
        <fullName evidence="9">Alpha-farnesene synthase</fullName>
    </recommendedName>
</protein>
<dbReference type="EMBL" id="JADGMS010000011">
    <property type="protein sequence ID" value="KAF9672210.1"/>
    <property type="molecule type" value="Genomic_DNA"/>
</dbReference>
<dbReference type="SUPFAM" id="SSF48576">
    <property type="entry name" value="Terpenoid synthases"/>
    <property type="match status" value="1"/>
</dbReference>
<organism evidence="7 8">
    <name type="scientific">Salix dunnii</name>
    <dbReference type="NCBI Taxonomy" id="1413687"/>
    <lineage>
        <taxon>Eukaryota</taxon>
        <taxon>Viridiplantae</taxon>
        <taxon>Streptophyta</taxon>
        <taxon>Embryophyta</taxon>
        <taxon>Tracheophyta</taxon>
        <taxon>Spermatophyta</taxon>
        <taxon>Magnoliopsida</taxon>
        <taxon>eudicotyledons</taxon>
        <taxon>Gunneridae</taxon>
        <taxon>Pentapetalae</taxon>
        <taxon>rosids</taxon>
        <taxon>fabids</taxon>
        <taxon>Malpighiales</taxon>
        <taxon>Salicaceae</taxon>
        <taxon>Saliceae</taxon>
        <taxon>Salix</taxon>
    </lineage>
</organism>
<evidence type="ECO:0000313" key="8">
    <source>
        <dbReference type="Proteomes" id="UP000657918"/>
    </source>
</evidence>
<evidence type="ECO:0000256" key="2">
    <source>
        <dbReference type="ARBA" id="ARBA00022723"/>
    </source>
</evidence>
<dbReference type="Pfam" id="PF01397">
    <property type="entry name" value="Terpene_synth"/>
    <property type="match status" value="1"/>
</dbReference>
<dbReference type="InterPro" id="IPR036965">
    <property type="entry name" value="Terpene_synth_N_sf"/>
</dbReference>
<dbReference type="CDD" id="cd00684">
    <property type="entry name" value="Terpene_cyclase_plant_C1"/>
    <property type="match status" value="1"/>
</dbReference>
<accession>A0A835JJT6</accession>
<evidence type="ECO:0000256" key="3">
    <source>
        <dbReference type="ARBA" id="ARBA00022842"/>
    </source>
</evidence>
<gene>
    <name evidence="7" type="ORF">SADUNF_Sadunf11G0017000</name>
</gene>
<dbReference type="SFLD" id="SFLDS00005">
    <property type="entry name" value="Isoprenoid_Synthase_Type_I"/>
    <property type="match status" value="1"/>
</dbReference>
<evidence type="ECO:0000259" key="5">
    <source>
        <dbReference type="Pfam" id="PF01397"/>
    </source>
</evidence>
<dbReference type="PANTHER" id="PTHR31225">
    <property type="entry name" value="OS04G0344100 PROTEIN-RELATED"/>
    <property type="match status" value="1"/>
</dbReference>
<dbReference type="InterPro" id="IPR034741">
    <property type="entry name" value="Terpene_cyclase-like_1_C"/>
</dbReference>
<dbReference type="InterPro" id="IPR008930">
    <property type="entry name" value="Terpenoid_cyclase/PrenylTrfase"/>
</dbReference>
<dbReference type="GO" id="GO:0010333">
    <property type="term" value="F:terpene synthase activity"/>
    <property type="evidence" value="ECO:0007669"/>
    <property type="project" value="InterPro"/>
</dbReference>
<sequence>MESKQQVQVEENVLHCQNNSQDLYMMQERRSADYKPNIWKYDFLQSLSSNYDEEQYRGVTAKLREEVQKLFGEALDLMATLKLVDSIIKLGLESYFEEEIKRSLDIIAASIKNRNLKVEENLYATALSFKLLRLHGYEVSPGENSGKGVFDGFFDGTFDRSKCTDVRGLIELFEASHLAYEELPSHWRVLWFDVKWNINAHENDKQTNKHLLALAKVNFNMVQATLQKDLRDSSRWWRNLGLIENLSFTRDRLVESFLCAVGLVFEPKYSSFRKWLTKVIIMILIIDDVFDVYGSLNELQQFTEAVNRWDTRGVQELPECMKICFQALFDITNETALEMQRGKDGNQVLPHLKKVWADFCKAMFKEAEWFNKGYTPSLQEYLNNAWVSSSGTVLSAHSFFSIMTEPETEMSDFPEKIQDLVHSISLIIRLCNDLGTHLAEQERGDAASSVTCYMREVNVSEQVSRNHINNIIQKTWKKINGQCFPMSPTLQLFVNISTNMARVVHDLYKHGDGFGVQDRHENKRQILSLLVEPFKLDLPEISC</sequence>
<evidence type="ECO:0000256" key="1">
    <source>
        <dbReference type="ARBA" id="ARBA00001946"/>
    </source>
</evidence>
<dbReference type="GO" id="GO:0016102">
    <property type="term" value="P:diterpenoid biosynthetic process"/>
    <property type="evidence" value="ECO:0007669"/>
    <property type="project" value="InterPro"/>
</dbReference>
<dbReference type="AlphaFoldDB" id="A0A835JJT6"/>
<dbReference type="SUPFAM" id="SSF48239">
    <property type="entry name" value="Terpenoid cyclases/Protein prenyltransferases"/>
    <property type="match status" value="1"/>
</dbReference>
<proteinExistence type="predicted"/>
<dbReference type="FunFam" id="1.10.600.10:FF:000007">
    <property type="entry name" value="Isoprene synthase, chloroplastic"/>
    <property type="match status" value="1"/>
</dbReference>
<comment type="cofactor">
    <cofactor evidence="1">
        <name>Mg(2+)</name>
        <dbReference type="ChEBI" id="CHEBI:18420"/>
    </cofactor>
</comment>
<dbReference type="OrthoDB" id="1936865at2759"/>
<dbReference type="GO" id="GO:0000287">
    <property type="term" value="F:magnesium ion binding"/>
    <property type="evidence" value="ECO:0007669"/>
    <property type="project" value="InterPro"/>
</dbReference>
<evidence type="ECO:0000256" key="4">
    <source>
        <dbReference type="ARBA" id="ARBA00023239"/>
    </source>
</evidence>
<keyword evidence="2" id="KW-0479">Metal-binding</keyword>
<keyword evidence="4" id="KW-0456">Lyase</keyword>
<dbReference type="InterPro" id="IPR001906">
    <property type="entry name" value="Terpene_synth_N"/>
</dbReference>
<feature type="domain" description="Terpene synthase N-terminal" evidence="5">
    <location>
        <begin position="38"/>
        <end position="181"/>
    </location>
</feature>
<feature type="domain" description="Terpene synthase metal-binding" evidence="6">
    <location>
        <begin position="239"/>
        <end position="478"/>
    </location>
</feature>
<name>A0A835JJT6_9ROSI</name>
<dbReference type="SFLD" id="SFLDG01019">
    <property type="entry name" value="Terpene_Cyclase_Like_1_C_Termi"/>
    <property type="match status" value="1"/>
</dbReference>
<dbReference type="Gene3D" id="1.10.600.10">
    <property type="entry name" value="Farnesyl Diphosphate Synthase"/>
    <property type="match status" value="1"/>
</dbReference>
<dbReference type="Gene3D" id="1.50.10.130">
    <property type="entry name" value="Terpene synthase, N-terminal domain"/>
    <property type="match status" value="1"/>
</dbReference>
<dbReference type="InterPro" id="IPR008949">
    <property type="entry name" value="Isoprenoid_synthase_dom_sf"/>
</dbReference>
<comment type="caution">
    <text evidence="7">The sequence shown here is derived from an EMBL/GenBank/DDBJ whole genome shotgun (WGS) entry which is preliminary data.</text>
</comment>
<evidence type="ECO:0000313" key="7">
    <source>
        <dbReference type="EMBL" id="KAF9672210.1"/>
    </source>
</evidence>